<accession>A0ABN8DRU4</accession>
<comment type="caution">
    <text evidence="1">The sequence shown here is derived from an EMBL/GenBank/DDBJ whole genome shotgun (WGS) entry which is preliminary data.</text>
</comment>
<protein>
    <submittedName>
        <fullName evidence="1">Uncharacterized protein</fullName>
    </submittedName>
</protein>
<name>A0ABN8DRU4_9VIBR</name>
<keyword evidence="2" id="KW-1185">Reference proteome</keyword>
<evidence type="ECO:0000313" key="2">
    <source>
        <dbReference type="Proteomes" id="UP000838672"/>
    </source>
</evidence>
<organism evidence="1 2">
    <name type="scientific">Vibrio stylophorae</name>
    <dbReference type="NCBI Taxonomy" id="659351"/>
    <lineage>
        <taxon>Bacteria</taxon>
        <taxon>Pseudomonadati</taxon>
        <taxon>Pseudomonadota</taxon>
        <taxon>Gammaproteobacteria</taxon>
        <taxon>Vibrionales</taxon>
        <taxon>Vibrionaceae</taxon>
        <taxon>Vibrio</taxon>
    </lineage>
</organism>
<dbReference type="RefSeq" id="WP_237465953.1">
    <property type="nucleotide sequence ID" value="NZ_CAKLDI010000001.1"/>
</dbReference>
<evidence type="ECO:0000313" key="1">
    <source>
        <dbReference type="EMBL" id="CAH0533510.1"/>
    </source>
</evidence>
<gene>
    <name evidence="1" type="ORF">VST7929_01380</name>
</gene>
<reference evidence="1" key="1">
    <citation type="submission" date="2021-11" db="EMBL/GenBank/DDBJ databases">
        <authorList>
            <person name="Rodrigo-Torres L."/>
            <person name="Arahal R. D."/>
            <person name="Lucena T."/>
        </authorList>
    </citation>
    <scope>NUCLEOTIDE SEQUENCE</scope>
    <source>
        <strain evidence="1">CECT 7929</strain>
    </source>
</reference>
<dbReference type="Proteomes" id="UP000838672">
    <property type="component" value="Unassembled WGS sequence"/>
</dbReference>
<proteinExistence type="predicted"/>
<dbReference type="EMBL" id="CAKLDI010000001">
    <property type="protein sequence ID" value="CAH0533510.1"/>
    <property type="molecule type" value="Genomic_DNA"/>
</dbReference>
<sequence>MIRRPSLHCENLQSLTVAELATHHADDHFTAGDQVYFLDCHHSQQDWLKQFFVHQGVVKEAFWHPQEQRLIYRVHFPFERCFKQVYGEELFRQAPLNQGTCPWGEIESMITDGILLKLNDSYQPKPLLDDVVHCLSLEVMYYLNYQRRLHMILKSKRVHLKVSFEQSAEFRLFGKKISYEQALDALAIR</sequence>